<evidence type="ECO:0000313" key="1">
    <source>
        <dbReference type="EMBL" id="CUS40516.1"/>
    </source>
</evidence>
<dbReference type="EMBL" id="CZQC01000018">
    <property type="protein sequence ID" value="CUS40516.1"/>
    <property type="molecule type" value="Genomic_DNA"/>
</dbReference>
<reference evidence="1" key="1">
    <citation type="submission" date="2015-10" db="EMBL/GenBank/DDBJ databases">
        <authorList>
            <person name="Gilbert D.G."/>
        </authorList>
    </citation>
    <scope>NUCLEOTIDE SEQUENCE</scope>
</reference>
<dbReference type="AlphaFoldDB" id="A0A161JZN8"/>
<dbReference type="PANTHER" id="PTHR31793:SF39">
    <property type="entry name" value="THIOESTERASE_THIOL ESTER DEHYDRASE-ISOMERASE"/>
    <property type="match status" value="1"/>
</dbReference>
<dbReference type="PANTHER" id="PTHR31793">
    <property type="entry name" value="4-HYDROXYBENZOYL-COA THIOESTERASE FAMILY MEMBER"/>
    <property type="match status" value="1"/>
</dbReference>
<protein>
    <submittedName>
        <fullName evidence="1">1,4-dihydroxy-2-naphthoyl-CoA hydrolase in phylloquinone biosynthesis</fullName>
        <ecNumber evidence="1">3.1.2.28</ecNumber>
    </submittedName>
</protein>
<gene>
    <name evidence="1" type="ORF">MGWOODY_Tha471</name>
</gene>
<dbReference type="InterPro" id="IPR029069">
    <property type="entry name" value="HotDog_dom_sf"/>
</dbReference>
<keyword evidence="1" id="KW-0378">Hydrolase</keyword>
<proteinExistence type="predicted"/>
<dbReference type="EC" id="3.1.2.28" evidence="1"/>
<sequence length="152" mass="17292">MLDLYDYPVVVELPVVWGEMDAFQHVNNAVYFRYFESARVKYFDSINILDYMNNYAQGPILAQTNAKFLAPLKYPDTISVGIKGVRLESGRILQEYAVWSHETSRLVAKGDSLLVFFDYKAGRPCDIPEGLVKSILKLEPHLAEPTKETAKV</sequence>
<dbReference type="CDD" id="cd00586">
    <property type="entry name" value="4HBT"/>
    <property type="match status" value="1"/>
</dbReference>
<accession>A0A161JZN8</accession>
<name>A0A161JZN8_9ZZZZ</name>
<dbReference type="GO" id="GO:0047617">
    <property type="term" value="F:fatty acyl-CoA hydrolase activity"/>
    <property type="evidence" value="ECO:0007669"/>
    <property type="project" value="TreeGrafter"/>
</dbReference>
<dbReference type="Gene3D" id="3.10.129.10">
    <property type="entry name" value="Hotdog Thioesterase"/>
    <property type="match status" value="1"/>
</dbReference>
<dbReference type="SUPFAM" id="SSF54637">
    <property type="entry name" value="Thioesterase/thiol ester dehydrase-isomerase"/>
    <property type="match status" value="1"/>
</dbReference>
<organism evidence="1">
    <name type="scientific">hydrothermal vent metagenome</name>
    <dbReference type="NCBI Taxonomy" id="652676"/>
    <lineage>
        <taxon>unclassified sequences</taxon>
        <taxon>metagenomes</taxon>
        <taxon>ecological metagenomes</taxon>
    </lineage>
</organism>
<dbReference type="Pfam" id="PF13279">
    <property type="entry name" value="4HBT_2"/>
    <property type="match status" value="1"/>
</dbReference>
<dbReference type="GO" id="GO:0061522">
    <property type="term" value="F:1,4-dihydroxy-2-naphthoyl-CoA thioesterase activity"/>
    <property type="evidence" value="ECO:0007669"/>
    <property type="project" value="UniProtKB-EC"/>
</dbReference>
<dbReference type="InterPro" id="IPR050563">
    <property type="entry name" value="4-hydroxybenzoyl-CoA_TE"/>
</dbReference>